<dbReference type="Proteomes" id="UP001152302">
    <property type="component" value="Unassembled WGS sequence"/>
</dbReference>
<dbReference type="RefSeq" id="WP_277581555.1">
    <property type="nucleotide sequence ID" value="NZ_JAMBPV010000005.1"/>
</dbReference>
<dbReference type="EMBL" id="JAMBPX010000003">
    <property type="protein sequence ID" value="MDG0858685.1"/>
    <property type="molecule type" value="Genomic_DNA"/>
</dbReference>
<dbReference type="Gene3D" id="3.30.2320.10">
    <property type="entry name" value="hypothetical protein PF0899 domain"/>
    <property type="match status" value="1"/>
</dbReference>
<dbReference type="NCBIfam" id="TIGR01554">
    <property type="entry name" value="major_cap_HK97"/>
    <property type="match status" value="1"/>
</dbReference>
<accession>A0A9X4LDJ2</accession>
<comment type="caution">
    <text evidence="4">The sequence shown here is derived from an EMBL/GenBank/DDBJ whole genome shotgun (WGS) entry which is preliminary data.</text>
</comment>
<name>A0A9X4LDJ2_9STAP</name>
<gene>
    <name evidence="4" type="ORF">M4L21_05020</name>
</gene>
<evidence type="ECO:0000259" key="3">
    <source>
        <dbReference type="Pfam" id="PF05065"/>
    </source>
</evidence>
<comment type="subcellular location">
    <subcellularLocation>
        <location evidence="1">Virion</location>
    </subcellularLocation>
</comment>
<feature type="region of interest" description="Disordered" evidence="2">
    <location>
        <begin position="49"/>
        <end position="87"/>
    </location>
</feature>
<evidence type="ECO:0000313" key="5">
    <source>
        <dbReference type="Proteomes" id="UP001152302"/>
    </source>
</evidence>
<feature type="domain" description="Phage capsid-like C-terminal" evidence="3">
    <location>
        <begin position="127"/>
        <end position="366"/>
    </location>
</feature>
<evidence type="ECO:0000313" key="4">
    <source>
        <dbReference type="EMBL" id="MDG0858685.1"/>
    </source>
</evidence>
<dbReference type="Pfam" id="PF05065">
    <property type="entry name" value="Phage_capsid"/>
    <property type="match status" value="1"/>
</dbReference>
<feature type="compositionally biased region" description="Basic and acidic residues" evidence="2">
    <location>
        <begin position="49"/>
        <end position="71"/>
    </location>
</feature>
<protein>
    <submittedName>
        <fullName evidence="4">Phage major capsid protein</fullName>
    </submittedName>
</protein>
<dbReference type="InterPro" id="IPR024455">
    <property type="entry name" value="Phage_capsid"/>
</dbReference>
<dbReference type="InterPro" id="IPR054612">
    <property type="entry name" value="Phage_capsid-like_C"/>
</dbReference>
<evidence type="ECO:0000256" key="2">
    <source>
        <dbReference type="SAM" id="MobiDB-lite"/>
    </source>
</evidence>
<reference evidence="4" key="1">
    <citation type="submission" date="2022-05" db="EMBL/GenBank/DDBJ databases">
        <title>Comparative genomics of Staphylococcus equorum isolates.</title>
        <authorList>
            <person name="Luelf R.H."/>
        </authorList>
    </citation>
    <scope>NUCLEOTIDE SEQUENCE</scope>
    <source>
        <strain evidence="4">TMW 2.2343</strain>
    </source>
</reference>
<dbReference type="SUPFAM" id="SSF56563">
    <property type="entry name" value="Major capsid protein gp5"/>
    <property type="match status" value="1"/>
</dbReference>
<evidence type="ECO:0000256" key="1">
    <source>
        <dbReference type="ARBA" id="ARBA00004328"/>
    </source>
</evidence>
<dbReference type="AlphaFoldDB" id="A0A9X4LDJ2"/>
<sequence>MAEDIKELRSLRAEQVDAAEKAIADEKPEEAKDALEEIKKLDERISKIEEELDLEKKDKEEPKEPDAKGEPEFNSQTHEGETRDMNNVIKPSVNQETESKEVRGFMQYLRSKGEVREDVTSVNMDIIIPKDISTQPVTLPETVIDLKQFVNIVKVPTAQGSYPILESATEVMHTVEELAKNPELAAPKFLDVDYKVQTYRGQIAISEESLQDSTPELANLVAQNNARIGLNTTNQAIANVMKKYSPKTVTGTDSLKTILNVDFDPAYNISLVVSSTFYNELDLLKDKNGQYILQQDVTSPSGKTVFGRPVYVVSDTALGLAGEAKAFVGDLKEAIFFADRAQAAVRWIDNEIYGQLLAISQRFDVVSANEKAGFFVTGEFPKEDTPSEA</sequence>
<proteinExistence type="predicted"/>
<organism evidence="4 5">
    <name type="scientific">Staphylococcus equorum</name>
    <dbReference type="NCBI Taxonomy" id="246432"/>
    <lineage>
        <taxon>Bacteria</taxon>
        <taxon>Bacillati</taxon>
        <taxon>Bacillota</taxon>
        <taxon>Bacilli</taxon>
        <taxon>Bacillales</taxon>
        <taxon>Staphylococcaceae</taxon>
        <taxon>Staphylococcus</taxon>
    </lineage>
</organism>